<accession>A0A975JZ16</accession>
<name>A0A975JZ16_9MYCO</name>
<protein>
    <submittedName>
        <fullName evidence="3">Phytanoyl-CoA dioxygenase family protein</fullName>
    </submittedName>
</protein>
<dbReference type="PANTHER" id="PTHR20883">
    <property type="entry name" value="PHYTANOYL-COA DIOXYGENASE DOMAIN CONTAINING 1"/>
    <property type="match status" value="1"/>
</dbReference>
<dbReference type="GO" id="GO:0016706">
    <property type="term" value="F:2-oxoglutarate-dependent dioxygenase activity"/>
    <property type="evidence" value="ECO:0007669"/>
    <property type="project" value="UniProtKB-ARBA"/>
</dbReference>
<keyword evidence="4" id="KW-1185">Reference proteome</keyword>
<dbReference type="Proteomes" id="UP000682202">
    <property type="component" value="Chromosome"/>
</dbReference>
<dbReference type="Pfam" id="PF05721">
    <property type="entry name" value="PhyH"/>
    <property type="match status" value="1"/>
</dbReference>
<organism evidence="3 4">
    <name type="scientific">Mycobacterium spongiae</name>
    <dbReference type="NCBI Taxonomy" id="886343"/>
    <lineage>
        <taxon>Bacteria</taxon>
        <taxon>Bacillati</taxon>
        <taxon>Actinomycetota</taxon>
        <taxon>Actinomycetes</taxon>
        <taxon>Mycobacteriales</taxon>
        <taxon>Mycobacteriaceae</taxon>
        <taxon>Mycobacterium</taxon>
    </lineage>
</organism>
<dbReference type="RefSeq" id="WP_211695902.1">
    <property type="nucleotide sequence ID" value="NZ_CP046600.1"/>
</dbReference>
<proteinExistence type="predicted"/>
<evidence type="ECO:0000313" key="3">
    <source>
        <dbReference type="EMBL" id="QUR68331.1"/>
    </source>
</evidence>
<gene>
    <name evidence="3" type="ORF">F6B93_15715</name>
</gene>
<evidence type="ECO:0000256" key="1">
    <source>
        <dbReference type="ARBA" id="ARBA00022723"/>
    </source>
</evidence>
<evidence type="ECO:0000256" key="2">
    <source>
        <dbReference type="ARBA" id="ARBA00023004"/>
    </source>
</evidence>
<reference evidence="3" key="1">
    <citation type="submission" date="2019-12" db="EMBL/GenBank/DDBJ databases">
        <title>Mycobacterium spongiae sp. nov.</title>
        <authorList>
            <person name="Stinear T."/>
        </authorList>
    </citation>
    <scope>NUCLEOTIDE SEQUENCE</scope>
    <source>
        <strain evidence="3">FSD4b-SM</strain>
    </source>
</reference>
<dbReference type="PANTHER" id="PTHR20883:SF15">
    <property type="entry name" value="PHYTANOYL-COA DIOXYGENASE DOMAIN-CONTAINING PROTEIN 1"/>
    <property type="match status" value="1"/>
</dbReference>
<dbReference type="AlphaFoldDB" id="A0A975JZ16"/>
<dbReference type="SUPFAM" id="SSF51197">
    <property type="entry name" value="Clavaminate synthase-like"/>
    <property type="match status" value="1"/>
</dbReference>
<dbReference type="InterPro" id="IPR008775">
    <property type="entry name" value="Phytyl_CoA_dOase-like"/>
</dbReference>
<keyword evidence="3" id="KW-0560">Oxidoreductase</keyword>
<dbReference type="Gene3D" id="2.60.120.620">
    <property type="entry name" value="q2cbj1_9rhob like domain"/>
    <property type="match status" value="1"/>
</dbReference>
<evidence type="ECO:0000313" key="4">
    <source>
        <dbReference type="Proteomes" id="UP000682202"/>
    </source>
</evidence>
<sequence length="310" mass="33471">MTASAPEFTTLRTLPEDASVDEVCAALDASGAVILEHFVDDTMLAALWADLGPAFESQGWGEEGFIGNRTRRVCSLFAKTLHSAALVTEPRFYGAASYFLQRPVAGFLGDERYEVTPSMQIGVGHGVQIWPDETLQGLHRDDIVHLNTHPGRQTRVLAMVALTDFTAENGGTWVVPGSHLWDDERAPKSEEAVAAEMSAGSALLWLGSTYHCGGPNTSADPRTGLIYALDCANYRQEENQYLAVPIDIVRRYPEQVQRLLGYDVAAPFCGYVDMADPHVLLDGTGRQLGMAEQVPLSPAVGAAHTPAVSA</sequence>
<dbReference type="EMBL" id="CP046600">
    <property type="protein sequence ID" value="QUR68331.1"/>
    <property type="molecule type" value="Genomic_DNA"/>
</dbReference>
<dbReference type="KEGG" id="mspg:F6B93_15715"/>
<keyword evidence="2" id="KW-0408">Iron</keyword>
<keyword evidence="1" id="KW-0479">Metal-binding</keyword>
<keyword evidence="3" id="KW-0223">Dioxygenase</keyword>
<dbReference type="GO" id="GO:0005506">
    <property type="term" value="F:iron ion binding"/>
    <property type="evidence" value="ECO:0007669"/>
    <property type="project" value="UniProtKB-ARBA"/>
</dbReference>